<proteinExistence type="predicted"/>
<keyword evidence="2" id="KW-1185">Reference proteome</keyword>
<name>A0A9E7GLS6_9LILI</name>
<evidence type="ECO:0000313" key="2">
    <source>
        <dbReference type="Proteomes" id="UP001055439"/>
    </source>
</evidence>
<organism evidence="1 2">
    <name type="scientific">Musa troglodytarum</name>
    <name type="common">fe'i banana</name>
    <dbReference type="NCBI Taxonomy" id="320322"/>
    <lineage>
        <taxon>Eukaryota</taxon>
        <taxon>Viridiplantae</taxon>
        <taxon>Streptophyta</taxon>
        <taxon>Embryophyta</taxon>
        <taxon>Tracheophyta</taxon>
        <taxon>Spermatophyta</taxon>
        <taxon>Magnoliopsida</taxon>
        <taxon>Liliopsida</taxon>
        <taxon>Zingiberales</taxon>
        <taxon>Musaceae</taxon>
        <taxon>Musa</taxon>
    </lineage>
</organism>
<dbReference type="Proteomes" id="UP001055439">
    <property type="component" value="Chromosome 7"/>
</dbReference>
<protein>
    <submittedName>
        <fullName evidence="1">Uncharacterized protein</fullName>
    </submittedName>
</protein>
<gene>
    <name evidence="1" type="ORF">MUK42_11193</name>
</gene>
<dbReference type="AlphaFoldDB" id="A0A9E7GLS6"/>
<dbReference type="EMBL" id="CP097509">
    <property type="protein sequence ID" value="URE17636.1"/>
    <property type="molecule type" value="Genomic_DNA"/>
</dbReference>
<sequence>MLCRTGSKPIPHPAVAPFSWASGSLLRSVESLPPASRS</sequence>
<reference evidence="1" key="1">
    <citation type="submission" date="2022-05" db="EMBL/GenBank/DDBJ databases">
        <title>The Musa troglodytarum L. genome provides insights into the mechanism of non-climacteric behaviour and enrichment of carotenoids.</title>
        <authorList>
            <person name="Wang J."/>
        </authorList>
    </citation>
    <scope>NUCLEOTIDE SEQUENCE</scope>
    <source>
        <tissue evidence="1">Leaf</tissue>
    </source>
</reference>
<accession>A0A9E7GLS6</accession>
<evidence type="ECO:0000313" key="1">
    <source>
        <dbReference type="EMBL" id="URE17636.1"/>
    </source>
</evidence>